<dbReference type="PANTHER" id="PTHR30244">
    <property type="entry name" value="TRANSAMINASE"/>
    <property type="match status" value="1"/>
</dbReference>
<dbReference type="AlphaFoldDB" id="A0A4R3JBB6"/>
<dbReference type="EMBL" id="SLZW01000004">
    <property type="protein sequence ID" value="TCS62992.1"/>
    <property type="molecule type" value="Genomic_DNA"/>
</dbReference>
<evidence type="ECO:0000313" key="5">
    <source>
        <dbReference type="EMBL" id="TCS62992.1"/>
    </source>
</evidence>
<evidence type="ECO:0000256" key="4">
    <source>
        <dbReference type="RuleBase" id="RU004508"/>
    </source>
</evidence>
<feature type="modified residue" description="N6-(pyridoxal phosphate)lysine" evidence="3">
    <location>
        <position position="202"/>
    </location>
</feature>
<dbReference type="Proteomes" id="UP000295304">
    <property type="component" value="Unassembled WGS sequence"/>
</dbReference>
<dbReference type="RefSeq" id="WP_132938735.1">
    <property type="nucleotide sequence ID" value="NZ_CP119676.1"/>
</dbReference>
<keyword evidence="6" id="KW-1185">Reference proteome</keyword>
<evidence type="ECO:0000256" key="2">
    <source>
        <dbReference type="PIRSR" id="PIRSR000390-1"/>
    </source>
</evidence>
<proteinExistence type="inferred from homology"/>
<dbReference type="SUPFAM" id="SSF53383">
    <property type="entry name" value="PLP-dependent transferases"/>
    <property type="match status" value="1"/>
</dbReference>
<evidence type="ECO:0000313" key="6">
    <source>
        <dbReference type="Proteomes" id="UP000295304"/>
    </source>
</evidence>
<dbReference type="GO" id="GO:0030170">
    <property type="term" value="F:pyridoxal phosphate binding"/>
    <property type="evidence" value="ECO:0007669"/>
    <property type="project" value="TreeGrafter"/>
</dbReference>
<evidence type="ECO:0000256" key="3">
    <source>
        <dbReference type="PIRSR" id="PIRSR000390-2"/>
    </source>
</evidence>
<dbReference type="InterPro" id="IPR015424">
    <property type="entry name" value="PyrdxlP-dep_Trfase"/>
</dbReference>
<comment type="similarity">
    <text evidence="1 4">Belongs to the DegT/DnrJ/EryC1 family.</text>
</comment>
<dbReference type="Gene3D" id="3.40.640.10">
    <property type="entry name" value="Type I PLP-dependent aspartate aminotransferase-like (Major domain)"/>
    <property type="match status" value="1"/>
</dbReference>
<reference evidence="5 6" key="1">
    <citation type="submission" date="2019-03" db="EMBL/GenBank/DDBJ databases">
        <title>Genomic Encyclopedia of Type Strains, Phase IV (KMG-IV): sequencing the most valuable type-strain genomes for metagenomic binning, comparative biology and taxonomic classification.</title>
        <authorList>
            <person name="Goeker M."/>
        </authorList>
    </citation>
    <scope>NUCLEOTIDE SEQUENCE [LARGE SCALE GENOMIC DNA]</scope>
    <source>
        <strain evidence="5 6">DSM 101688</strain>
    </source>
</reference>
<dbReference type="GO" id="GO:0000271">
    <property type="term" value="P:polysaccharide biosynthetic process"/>
    <property type="evidence" value="ECO:0007669"/>
    <property type="project" value="TreeGrafter"/>
</dbReference>
<dbReference type="OrthoDB" id="9768668at2"/>
<dbReference type="InterPro" id="IPR015422">
    <property type="entry name" value="PyrdxlP-dep_Trfase_small"/>
</dbReference>
<dbReference type="Gene3D" id="3.90.1150.10">
    <property type="entry name" value="Aspartate Aminotransferase, domain 1"/>
    <property type="match status" value="1"/>
</dbReference>
<dbReference type="GO" id="GO:0008483">
    <property type="term" value="F:transaminase activity"/>
    <property type="evidence" value="ECO:0007669"/>
    <property type="project" value="TreeGrafter"/>
</dbReference>
<sequence>MSASGPFLPYGRQAVDDDDIAAVVASLKSDWLTTGPAVGKFENAFAEKTGARHAVACANGTAGLHLALLALGIGHGDRVIAPTLTFLATANAARYVGADVVFADVDPDNGLLTPQTLEDAFARAGGVVKAVLAVHLAGQPADMAALSAVAAGHGAVLVEDACHAIGGSYLVNDDPKGAEGRWTNVGACAHGAMAVFSLHPVKTITMGEGGVVTTNDDALAARLRRARSHGMTRDADAFVNRGLAFGVDGAANPWYYEMADIGYNYRATDMQCALGASQLAKLDRFVARRGELVALYDRAIGDLGHPALDFLKRRPDCRAAWHLYVVLVDFSVLDGDRAALMNALSEKGVGTQVHYLPVHMQPYYKKLYGDLALPGAWRYYSRCLSLPLFPAMDDDDVLRVVAALGDGLDTVERV</sequence>
<dbReference type="Pfam" id="PF01041">
    <property type="entry name" value="DegT_DnrJ_EryC1"/>
    <property type="match status" value="1"/>
</dbReference>
<accession>A0A4R3JBB6</accession>
<dbReference type="InterPro" id="IPR015421">
    <property type="entry name" value="PyrdxlP-dep_Trfase_major"/>
</dbReference>
<keyword evidence="3 4" id="KW-0663">Pyridoxal phosphate</keyword>
<dbReference type="NCBIfam" id="TIGR03588">
    <property type="entry name" value="PseC"/>
    <property type="match status" value="1"/>
</dbReference>
<name>A0A4R3JBB6_9PROT</name>
<protein>
    <submittedName>
        <fullName evidence="5">UDP-4-amino-4, 6-dideoxy-N-acetyl-beta-L-altrosamine transaminase</fullName>
    </submittedName>
</protein>
<dbReference type="CDD" id="cd00616">
    <property type="entry name" value="AHBA_syn"/>
    <property type="match status" value="1"/>
</dbReference>
<feature type="active site" description="Proton acceptor" evidence="2">
    <location>
        <position position="202"/>
    </location>
</feature>
<dbReference type="InterPro" id="IPR020026">
    <property type="entry name" value="PseC"/>
</dbReference>
<dbReference type="PANTHER" id="PTHR30244:SF34">
    <property type="entry name" value="DTDP-4-AMINO-4,6-DIDEOXYGALACTOSE TRANSAMINASE"/>
    <property type="match status" value="1"/>
</dbReference>
<organism evidence="5 6">
    <name type="scientific">Varunaivibrio sulfuroxidans</name>
    <dbReference type="NCBI Taxonomy" id="1773489"/>
    <lineage>
        <taxon>Bacteria</taxon>
        <taxon>Pseudomonadati</taxon>
        <taxon>Pseudomonadota</taxon>
        <taxon>Alphaproteobacteria</taxon>
        <taxon>Rhodospirillales</taxon>
        <taxon>Magnetovibrionaceae</taxon>
        <taxon>Varunaivibrio</taxon>
    </lineage>
</organism>
<comment type="caution">
    <text evidence="5">The sequence shown here is derived from an EMBL/GenBank/DDBJ whole genome shotgun (WGS) entry which is preliminary data.</text>
</comment>
<evidence type="ECO:0000256" key="1">
    <source>
        <dbReference type="ARBA" id="ARBA00037999"/>
    </source>
</evidence>
<gene>
    <name evidence="5" type="ORF">EDD55_10483</name>
</gene>
<dbReference type="InterPro" id="IPR000653">
    <property type="entry name" value="DegT/StrS_aminotransferase"/>
</dbReference>
<dbReference type="PIRSF" id="PIRSF000390">
    <property type="entry name" value="PLP_StrS"/>
    <property type="match status" value="1"/>
</dbReference>